<comment type="caution">
    <text evidence="3">The sequence shown here is derived from an EMBL/GenBank/DDBJ whole genome shotgun (WGS) entry which is preliminary data.</text>
</comment>
<dbReference type="Proteomes" id="UP000051574">
    <property type="component" value="Unassembled WGS sequence"/>
</dbReference>
<dbReference type="NCBIfam" id="TIGR00172">
    <property type="entry name" value="maf"/>
    <property type="match status" value="1"/>
</dbReference>
<dbReference type="HAMAP" id="MF_00528">
    <property type="entry name" value="Maf"/>
    <property type="match status" value="1"/>
</dbReference>
<evidence type="ECO:0000313" key="4">
    <source>
        <dbReference type="Proteomes" id="UP000051574"/>
    </source>
</evidence>
<comment type="cofactor">
    <cofactor evidence="1">
        <name>a divalent metal cation</name>
        <dbReference type="ChEBI" id="CHEBI:60240"/>
    </cofactor>
</comment>
<sequence>MFGAIIYKMNNMRVVLATSSKQRAEVLERTALKFERVASNFDENLDINEYTFTEFVEKTALGKVEDVRQKLKDDFHPPDLIIGCDTMVCFENKMFGKPKNNFHAVEMIRSLTSSNKPHQVYTGIALMYQGAIVSFTEITKVYMKNLSEEEILAYVETGEPVGKAGAYAIQGLAGSFVDKVEGDYNNVIGLPLCRLTTELKKILL</sequence>
<evidence type="ECO:0000256" key="1">
    <source>
        <dbReference type="ARBA" id="ARBA00001968"/>
    </source>
</evidence>
<accession>A0A0T6B8V9</accession>
<dbReference type="OrthoDB" id="10267058at2759"/>
<dbReference type="GO" id="GO:0047429">
    <property type="term" value="F:nucleoside triphosphate diphosphatase activity"/>
    <property type="evidence" value="ECO:0007669"/>
    <property type="project" value="InterPro"/>
</dbReference>
<dbReference type="SUPFAM" id="SSF52972">
    <property type="entry name" value="ITPase-like"/>
    <property type="match status" value="1"/>
</dbReference>
<dbReference type="InterPro" id="IPR029001">
    <property type="entry name" value="ITPase-like_fam"/>
</dbReference>
<organism evidence="3 4">
    <name type="scientific">Oryctes borbonicus</name>
    <dbReference type="NCBI Taxonomy" id="1629725"/>
    <lineage>
        <taxon>Eukaryota</taxon>
        <taxon>Metazoa</taxon>
        <taxon>Ecdysozoa</taxon>
        <taxon>Arthropoda</taxon>
        <taxon>Hexapoda</taxon>
        <taxon>Insecta</taxon>
        <taxon>Pterygota</taxon>
        <taxon>Neoptera</taxon>
        <taxon>Endopterygota</taxon>
        <taxon>Coleoptera</taxon>
        <taxon>Polyphaga</taxon>
        <taxon>Scarabaeiformia</taxon>
        <taxon>Scarabaeidae</taxon>
        <taxon>Dynastinae</taxon>
        <taxon>Oryctes</taxon>
    </lineage>
</organism>
<dbReference type="PANTHER" id="PTHR43213">
    <property type="entry name" value="BIFUNCTIONAL DTTP/UTP PYROPHOSPHATASE/METHYLTRANSFERASE PROTEIN-RELATED"/>
    <property type="match status" value="1"/>
</dbReference>
<dbReference type="PIRSF" id="PIRSF006305">
    <property type="entry name" value="Maf"/>
    <property type="match status" value="1"/>
</dbReference>
<evidence type="ECO:0000256" key="2">
    <source>
        <dbReference type="ARBA" id="ARBA00022801"/>
    </source>
</evidence>
<evidence type="ECO:0008006" key="5">
    <source>
        <dbReference type="Google" id="ProtNLM"/>
    </source>
</evidence>
<keyword evidence="2" id="KW-0378">Hydrolase</keyword>
<name>A0A0T6B8V9_9SCAR</name>
<dbReference type="AlphaFoldDB" id="A0A0T6B8V9"/>
<dbReference type="InterPro" id="IPR003697">
    <property type="entry name" value="Maf-like"/>
</dbReference>
<protein>
    <recommendedName>
        <fullName evidence="5">Maf-like protein</fullName>
    </recommendedName>
</protein>
<dbReference type="EMBL" id="LJIG01009090">
    <property type="protein sequence ID" value="KRT83775.1"/>
    <property type="molecule type" value="Genomic_DNA"/>
</dbReference>
<evidence type="ECO:0000313" key="3">
    <source>
        <dbReference type="EMBL" id="KRT83775.1"/>
    </source>
</evidence>
<dbReference type="PANTHER" id="PTHR43213:SF5">
    <property type="entry name" value="BIFUNCTIONAL DTTP_UTP PYROPHOSPHATASE_METHYLTRANSFERASE PROTEIN-RELATED"/>
    <property type="match status" value="1"/>
</dbReference>
<dbReference type="CDD" id="cd00555">
    <property type="entry name" value="Maf"/>
    <property type="match status" value="1"/>
</dbReference>
<dbReference type="Gene3D" id="3.90.950.10">
    <property type="match status" value="1"/>
</dbReference>
<proteinExistence type="inferred from homology"/>
<reference evidence="3 4" key="1">
    <citation type="submission" date="2015-09" db="EMBL/GenBank/DDBJ databases">
        <title>Draft genome of the scarab beetle Oryctes borbonicus.</title>
        <authorList>
            <person name="Meyer J.M."/>
            <person name="Markov G.V."/>
            <person name="Baskaran P."/>
            <person name="Herrmann M."/>
            <person name="Sommer R.J."/>
            <person name="Roedelsperger C."/>
        </authorList>
    </citation>
    <scope>NUCLEOTIDE SEQUENCE [LARGE SCALE GENOMIC DNA]</scope>
    <source>
        <strain evidence="3">OB123</strain>
        <tissue evidence="3">Whole animal</tissue>
    </source>
</reference>
<gene>
    <name evidence="3" type="ORF">AMK59_3604</name>
</gene>
<dbReference type="Pfam" id="PF02545">
    <property type="entry name" value="Maf"/>
    <property type="match status" value="1"/>
</dbReference>
<keyword evidence="4" id="KW-1185">Reference proteome</keyword>